<name>A0ACC1MG12_9HYPO</name>
<keyword evidence="2" id="KW-1185">Reference proteome</keyword>
<reference evidence="1" key="1">
    <citation type="submission" date="2022-08" db="EMBL/GenBank/DDBJ databases">
        <title>Genome Sequence of Lecanicillium fungicola.</title>
        <authorList>
            <person name="Buettner E."/>
        </authorList>
    </citation>
    <scope>NUCLEOTIDE SEQUENCE</scope>
    <source>
        <strain evidence="1">Babe33</strain>
    </source>
</reference>
<evidence type="ECO:0000313" key="2">
    <source>
        <dbReference type="Proteomes" id="UP001143910"/>
    </source>
</evidence>
<gene>
    <name evidence="1" type="ORF">NQ176_g10729</name>
</gene>
<evidence type="ECO:0000313" key="1">
    <source>
        <dbReference type="EMBL" id="KAJ2965201.1"/>
    </source>
</evidence>
<sequence>MRLWVRLIAASLLCSAATGTAQNEASGNLPVIDLGYTRHRATYNQTGKYFSFNGIRYSEPPLGKYRFRPAVAPFTVNRTITDGGSLSLQCPQGTPEWSLSATAAAENVTVEQLRQQQNDNPANTEDCLLVDVSVPRAIWERRSRGKGAPVLVWIHGGGFVFGQRGTGYYSPSGLLARSQSDGEDGEDGVVYVALNYRLGLFGFLNDVDGATPNVAILDQVLAFQW</sequence>
<dbReference type="EMBL" id="JANJQO010003089">
    <property type="protein sequence ID" value="KAJ2965201.1"/>
    <property type="molecule type" value="Genomic_DNA"/>
</dbReference>
<protein>
    <submittedName>
        <fullName evidence="1">Uncharacterized protein</fullName>
    </submittedName>
</protein>
<comment type="caution">
    <text evidence="1">The sequence shown here is derived from an EMBL/GenBank/DDBJ whole genome shotgun (WGS) entry which is preliminary data.</text>
</comment>
<organism evidence="1 2">
    <name type="scientific">Zarea fungicola</name>
    <dbReference type="NCBI Taxonomy" id="93591"/>
    <lineage>
        <taxon>Eukaryota</taxon>
        <taxon>Fungi</taxon>
        <taxon>Dikarya</taxon>
        <taxon>Ascomycota</taxon>
        <taxon>Pezizomycotina</taxon>
        <taxon>Sordariomycetes</taxon>
        <taxon>Hypocreomycetidae</taxon>
        <taxon>Hypocreales</taxon>
        <taxon>Cordycipitaceae</taxon>
        <taxon>Zarea</taxon>
    </lineage>
</organism>
<dbReference type="Proteomes" id="UP001143910">
    <property type="component" value="Unassembled WGS sequence"/>
</dbReference>
<proteinExistence type="predicted"/>
<accession>A0ACC1MG12</accession>